<evidence type="ECO:0000256" key="5">
    <source>
        <dbReference type="ARBA" id="ARBA00022685"/>
    </source>
</evidence>
<keyword evidence="4" id="KW-0272">Extracellular matrix</keyword>
<dbReference type="PANTHER" id="PTHR23343:SF31">
    <property type="entry name" value="ZONA PELLUCIDA SPERM-BINDING PROTEIN 4"/>
    <property type="match status" value="1"/>
</dbReference>
<dbReference type="PROSITE" id="PS51034">
    <property type="entry name" value="ZP_2"/>
    <property type="match status" value="1"/>
</dbReference>
<dbReference type="PANTHER" id="PTHR23343">
    <property type="entry name" value="ZONA PELLUCIDA SPERM-BINDING PROTEIN"/>
    <property type="match status" value="1"/>
</dbReference>
<dbReference type="GO" id="GO:0032190">
    <property type="term" value="F:acrosin binding"/>
    <property type="evidence" value="ECO:0007669"/>
    <property type="project" value="TreeGrafter"/>
</dbReference>
<dbReference type="GO" id="GO:0005886">
    <property type="term" value="C:plasma membrane"/>
    <property type="evidence" value="ECO:0007669"/>
    <property type="project" value="UniProtKB-SubCell"/>
</dbReference>
<dbReference type="InterPro" id="IPR055356">
    <property type="entry name" value="ZP-N"/>
</dbReference>
<accession>A0A3B5AHN1</accession>
<feature type="region of interest" description="Disordered" evidence="18">
    <location>
        <begin position="59"/>
        <end position="88"/>
    </location>
</feature>
<dbReference type="InterPro" id="IPR000519">
    <property type="entry name" value="P_trefoil_dom"/>
</dbReference>
<dbReference type="Pfam" id="PF23344">
    <property type="entry name" value="ZP-N"/>
    <property type="match status" value="1"/>
</dbReference>
<keyword evidence="8" id="KW-0472">Membrane</keyword>
<evidence type="ECO:0000256" key="14">
    <source>
        <dbReference type="ARBA" id="ARBA00040238"/>
    </source>
</evidence>
<dbReference type="InterPro" id="IPR051148">
    <property type="entry name" value="Zona_Pellucida_Domain_gp"/>
</dbReference>
<evidence type="ECO:0000256" key="12">
    <source>
        <dbReference type="ARBA" id="ARBA00024183"/>
    </source>
</evidence>
<evidence type="ECO:0000256" key="3">
    <source>
        <dbReference type="ARBA" id="ARBA00022525"/>
    </source>
</evidence>
<dbReference type="InterPro" id="IPR001507">
    <property type="entry name" value="ZP_dom"/>
</dbReference>
<protein>
    <recommendedName>
        <fullName evidence="14">Zona pellucida sperm-binding protein 4</fullName>
    </recommendedName>
    <alternativeName>
        <fullName evidence="16">Zona pellucida glycoprotein 4</fullName>
    </alternativeName>
    <alternativeName>
        <fullName evidence="15">Zona pellucida protein B</fullName>
    </alternativeName>
</protein>
<evidence type="ECO:0000259" key="19">
    <source>
        <dbReference type="PROSITE" id="PS51034"/>
    </source>
</evidence>
<dbReference type="SUPFAM" id="SSF57492">
    <property type="entry name" value="Trefoil"/>
    <property type="match status" value="1"/>
</dbReference>
<evidence type="ECO:0000259" key="20">
    <source>
        <dbReference type="PROSITE" id="PS51448"/>
    </source>
</evidence>
<dbReference type="InterPro" id="IPR042235">
    <property type="entry name" value="ZP-C_dom"/>
</dbReference>
<evidence type="ECO:0000256" key="16">
    <source>
        <dbReference type="ARBA" id="ARBA00042573"/>
    </source>
</evidence>
<dbReference type="GO" id="GO:0035804">
    <property type="term" value="F:structural constituent of egg coat"/>
    <property type="evidence" value="ECO:0007669"/>
    <property type="project" value="TreeGrafter"/>
</dbReference>
<dbReference type="Gene3D" id="2.60.40.3210">
    <property type="entry name" value="Zona pellucida, ZP-N domain"/>
    <property type="match status" value="1"/>
</dbReference>
<feature type="compositionally biased region" description="Low complexity" evidence="18">
    <location>
        <begin position="59"/>
        <end position="70"/>
    </location>
</feature>
<evidence type="ECO:0000256" key="9">
    <source>
        <dbReference type="ARBA" id="ARBA00023157"/>
    </source>
</evidence>
<feature type="compositionally biased region" description="Basic and acidic residues" evidence="18">
    <location>
        <begin position="78"/>
        <end position="88"/>
    </location>
</feature>
<feature type="domain" description="P-type" evidence="20">
    <location>
        <begin position="88"/>
        <end position="126"/>
    </location>
</feature>
<keyword evidence="9 17" id="KW-1015">Disulfide bond</keyword>
<evidence type="ECO:0000256" key="8">
    <source>
        <dbReference type="ARBA" id="ARBA00023136"/>
    </source>
</evidence>
<dbReference type="AlphaFoldDB" id="A0A3B5AHN1"/>
<comment type="function">
    <text evidence="13">Component of the zona pellucida, an extracellular matrix surrounding oocytes which mediates sperm binding, induction of the acrosome reaction and prevents post-fertilization polyspermy. The zona pellucida is composed of 3 to 4 glycoproteins, ZP1, ZP2, ZP3, and ZP4. ZP4 may act as a sperm receptor.</text>
</comment>
<sequence length="408" mass="45427">MYFSRHSFLQHVCLVLKLRFSAVFLFFFKPQAYLPPPPNYSPPKLPPQIQHGVKADQSYQRQQTSQQSVPPQKPYVYEPKEPKHPAPQDCAVDRSARVQCGAPDISATACEAINCCFDGQQCYFGKAVTVQCTKDAHFIVVVAKEATLPNLDLEAVSLLGEGQGCSHVDSNSQFAIYHFPVTACGSLVMEEPGAIIYENRMTSAYEVGVGPRGAITRDSSYESVHTVNCVITGVSALTVTAAYSSFYTEADYPVSKVLRDPVYVDVQLLGKTDQLLVLTLDRCWVTANPYPHSLPQWNILTDGCPCRDDRYLSSLVPVDQSSGLEFPSHHRRFIFKMFTFVNPSSNEPMNERVYIHCSTAVCYNAPGARCEPMCLRRKRDVEAVSQEKTSSSVLEKHLEHGSFVTGMK</sequence>
<evidence type="ECO:0000256" key="7">
    <source>
        <dbReference type="ARBA" id="ARBA00022989"/>
    </source>
</evidence>
<organism evidence="21">
    <name type="scientific">Stegastes partitus</name>
    <name type="common">bicolor damselfish</name>
    <dbReference type="NCBI Taxonomy" id="144197"/>
    <lineage>
        <taxon>Eukaryota</taxon>
        <taxon>Metazoa</taxon>
        <taxon>Chordata</taxon>
        <taxon>Craniata</taxon>
        <taxon>Vertebrata</taxon>
        <taxon>Euteleostomi</taxon>
        <taxon>Actinopterygii</taxon>
        <taxon>Neopterygii</taxon>
        <taxon>Teleostei</taxon>
        <taxon>Neoteleostei</taxon>
        <taxon>Acanthomorphata</taxon>
        <taxon>Ovalentaria</taxon>
        <taxon>Pomacentridae</taxon>
        <taxon>Stegastes</taxon>
    </lineage>
</organism>
<evidence type="ECO:0000256" key="10">
    <source>
        <dbReference type="ARBA" id="ARBA00023180"/>
    </source>
</evidence>
<evidence type="ECO:0000256" key="1">
    <source>
        <dbReference type="ARBA" id="ARBA00004251"/>
    </source>
</evidence>
<proteinExistence type="predicted"/>
<evidence type="ECO:0000256" key="6">
    <source>
        <dbReference type="ARBA" id="ARBA00022692"/>
    </source>
</evidence>
<keyword evidence="2" id="KW-1003">Cell membrane</keyword>
<dbReference type="InterPro" id="IPR044913">
    <property type="entry name" value="P_trefoil_dom_sf"/>
</dbReference>
<dbReference type="SMART" id="SM00241">
    <property type="entry name" value="ZP"/>
    <property type="match status" value="1"/>
</dbReference>
<evidence type="ECO:0000256" key="13">
    <source>
        <dbReference type="ARBA" id="ARBA00037545"/>
    </source>
</evidence>
<dbReference type="PROSITE" id="PS51448">
    <property type="entry name" value="P_TREFOIL_2"/>
    <property type="match status" value="1"/>
</dbReference>
<feature type="domain" description="ZP" evidence="19">
    <location>
        <begin position="131"/>
        <end position="377"/>
    </location>
</feature>
<dbReference type="GO" id="GO:0035805">
    <property type="term" value="C:egg coat"/>
    <property type="evidence" value="ECO:0007669"/>
    <property type="project" value="UniProtKB-SubCell"/>
</dbReference>
<evidence type="ECO:0000313" key="21">
    <source>
        <dbReference type="Ensembl" id="ENSSPAP00000013067.1"/>
    </source>
</evidence>
<keyword evidence="10" id="KW-0325">Glycoprotein</keyword>
<keyword evidence="7" id="KW-1133">Transmembrane helix</keyword>
<feature type="disulfide bond" evidence="17">
    <location>
        <begin position="100"/>
        <end position="115"/>
    </location>
</feature>
<evidence type="ECO:0000256" key="17">
    <source>
        <dbReference type="PROSITE-ProRule" id="PRU00779"/>
    </source>
</evidence>
<reference evidence="21" key="1">
    <citation type="submission" date="2023-09" db="UniProtKB">
        <authorList>
            <consortium name="Ensembl"/>
        </authorList>
    </citation>
    <scope>IDENTIFICATION</scope>
</reference>
<keyword evidence="11" id="KW-0278">Fertilization</keyword>
<evidence type="ECO:0000256" key="11">
    <source>
        <dbReference type="ARBA" id="ARBA00023279"/>
    </source>
</evidence>
<dbReference type="SMART" id="SM00018">
    <property type="entry name" value="PD"/>
    <property type="match status" value="1"/>
</dbReference>
<feature type="disulfide bond" evidence="17">
    <location>
        <begin position="90"/>
        <end position="116"/>
    </location>
</feature>
<dbReference type="GO" id="GO:0007339">
    <property type="term" value="P:binding of sperm to zona pellucida"/>
    <property type="evidence" value="ECO:0007669"/>
    <property type="project" value="TreeGrafter"/>
</dbReference>
<comment type="caution">
    <text evidence="17">Lacks conserved residue(s) required for the propagation of feature annotation.</text>
</comment>
<dbReference type="Gene3D" id="4.10.110.10">
    <property type="entry name" value="Spasmolytic Protein, domain 1"/>
    <property type="match status" value="1"/>
</dbReference>
<dbReference type="Pfam" id="PF00100">
    <property type="entry name" value="Zona_pellucida"/>
    <property type="match status" value="1"/>
</dbReference>
<dbReference type="GO" id="GO:0060468">
    <property type="term" value="P:prevention of polyspermy"/>
    <property type="evidence" value="ECO:0007669"/>
    <property type="project" value="TreeGrafter"/>
</dbReference>
<evidence type="ECO:0000256" key="2">
    <source>
        <dbReference type="ARBA" id="ARBA00022475"/>
    </source>
</evidence>
<dbReference type="InterPro" id="IPR055355">
    <property type="entry name" value="ZP-C"/>
</dbReference>
<evidence type="ECO:0000256" key="18">
    <source>
        <dbReference type="SAM" id="MobiDB-lite"/>
    </source>
</evidence>
<dbReference type="Gene3D" id="2.60.40.4100">
    <property type="entry name" value="Zona pellucida, ZP-C domain"/>
    <property type="match status" value="1"/>
</dbReference>
<dbReference type="Ensembl" id="ENSSPAT00000013287.1">
    <property type="protein sequence ID" value="ENSSPAP00000013067.1"/>
    <property type="gene ID" value="ENSSPAG00000009176.1"/>
</dbReference>
<comment type="subcellular location">
    <subcellularLocation>
        <location evidence="1">Cell membrane</location>
        <topology evidence="1">Single-pass type I membrane protein</topology>
    </subcellularLocation>
    <subcellularLocation>
        <location evidence="12">Zona pellucida</location>
    </subcellularLocation>
</comment>
<name>A0A3B5AHN1_9TELE</name>
<evidence type="ECO:0000256" key="4">
    <source>
        <dbReference type="ARBA" id="ARBA00022530"/>
    </source>
</evidence>
<dbReference type="CDD" id="cd00111">
    <property type="entry name" value="Trefoil"/>
    <property type="match status" value="1"/>
</dbReference>
<keyword evidence="6" id="KW-0812">Transmembrane</keyword>
<keyword evidence="5" id="KW-0165">Cleavage on pair of basic residues</keyword>
<dbReference type="Pfam" id="PF00088">
    <property type="entry name" value="Trefoil"/>
    <property type="match status" value="1"/>
</dbReference>
<evidence type="ECO:0000256" key="15">
    <source>
        <dbReference type="ARBA" id="ARBA00042273"/>
    </source>
</evidence>
<keyword evidence="3" id="KW-0964">Secreted</keyword>
<dbReference type="GeneTree" id="ENSGT00940000163253"/>